<dbReference type="AlphaFoldDB" id="A0A1I5QMG3"/>
<evidence type="ECO:0000313" key="1">
    <source>
        <dbReference type="EMBL" id="SFP47056.1"/>
    </source>
</evidence>
<name>A0A1I5QMG3_9GAMM</name>
<gene>
    <name evidence="1" type="ORF">SAMN05216601_11293</name>
</gene>
<accession>A0A1I5QMG3</accession>
<proteinExistence type="predicted"/>
<protein>
    <submittedName>
        <fullName evidence="1">Uncharacterized protein</fullName>
    </submittedName>
</protein>
<reference evidence="1 2" key="1">
    <citation type="submission" date="2016-10" db="EMBL/GenBank/DDBJ databases">
        <authorList>
            <person name="de Groot N.N."/>
        </authorList>
    </citation>
    <scope>NUCLEOTIDE SEQUENCE [LARGE SCALE GENOMIC DNA]</scope>
    <source>
        <strain evidence="1 2">CCUG 59231</strain>
    </source>
</reference>
<evidence type="ECO:0000313" key="2">
    <source>
        <dbReference type="Proteomes" id="UP000182400"/>
    </source>
</evidence>
<organism evidence="1 2">
    <name type="scientific">Ectopseudomonas composti</name>
    <dbReference type="NCBI Taxonomy" id="658457"/>
    <lineage>
        <taxon>Bacteria</taxon>
        <taxon>Pseudomonadati</taxon>
        <taxon>Pseudomonadota</taxon>
        <taxon>Gammaproteobacteria</taxon>
        <taxon>Pseudomonadales</taxon>
        <taxon>Pseudomonadaceae</taxon>
        <taxon>Ectopseudomonas</taxon>
    </lineage>
</organism>
<sequence>MVLEANCQQMVKEATPFVINVRSSLVVDSHRRNELALYRYGVSCS</sequence>
<dbReference type="Proteomes" id="UP000182400">
    <property type="component" value="Unassembled WGS sequence"/>
</dbReference>
<dbReference type="EMBL" id="FOWP01000012">
    <property type="protein sequence ID" value="SFP47056.1"/>
    <property type="molecule type" value="Genomic_DNA"/>
</dbReference>